<evidence type="ECO:0000256" key="1">
    <source>
        <dbReference type="SAM" id="Phobius"/>
    </source>
</evidence>
<evidence type="ECO:0000313" key="2">
    <source>
        <dbReference type="EMBL" id="PQQ00516.1"/>
    </source>
</evidence>
<proteinExistence type="predicted"/>
<dbReference type="EMBL" id="PJQY01001693">
    <property type="protein sequence ID" value="PQQ00516.1"/>
    <property type="molecule type" value="Genomic_DNA"/>
</dbReference>
<dbReference type="OrthoDB" id="1165073at2759"/>
<keyword evidence="1" id="KW-1133">Transmembrane helix</keyword>
<comment type="caution">
    <text evidence="2">The sequence shown here is derived from an EMBL/GenBank/DDBJ whole genome shotgun (WGS) entry which is preliminary data.</text>
</comment>
<keyword evidence="3" id="KW-1185">Reference proteome</keyword>
<feature type="transmembrane region" description="Helical" evidence="1">
    <location>
        <begin position="32"/>
        <end position="58"/>
    </location>
</feature>
<sequence>MEPNLDLIILALLHGSFIAGFLLLVTSVMLTALLLAFSLGLVSILINDLCYISLLFSFYFETILKHNLELGFVLIVCKLLHHAVRIILASKPFLEPKISQLKAKARHVTNLIDGLRLS</sequence>
<organism evidence="2 3">
    <name type="scientific">Prunus yedoensis var. nudiflora</name>
    <dbReference type="NCBI Taxonomy" id="2094558"/>
    <lineage>
        <taxon>Eukaryota</taxon>
        <taxon>Viridiplantae</taxon>
        <taxon>Streptophyta</taxon>
        <taxon>Embryophyta</taxon>
        <taxon>Tracheophyta</taxon>
        <taxon>Spermatophyta</taxon>
        <taxon>Magnoliopsida</taxon>
        <taxon>eudicotyledons</taxon>
        <taxon>Gunneridae</taxon>
        <taxon>Pentapetalae</taxon>
        <taxon>rosids</taxon>
        <taxon>fabids</taxon>
        <taxon>Rosales</taxon>
        <taxon>Rosaceae</taxon>
        <taxon>Amygdaloideae</taxon>
        <taxon>Amygdaleae</taxon>
        <taxon>Prunus</taxon>
    </lineage>
</organism>
<name>A0A314ZF47_PRUYE</name>
<evidence type="ECO:0000313" key="3">
    <source>
        <dbReference type="Proteomes" id="UP000250321"/>
    </source>
</evidence>
<protein>
    <submittedName>
        <fullName evidence="2">Uncharacterized protein</fullName>
    </submittedName>
</protein>
<dbReference type="AlphaFoldDB" id="A0A314ZF47"/>
<reference evidence="2 3" key="1">
    <citation type="submission" date="2018-02" db="EMBL/GenBank/DDBJ databases">
        <title>Draft genome of wild Prunus yedoensis var. nudiflora.</title>
        <authorList>
            <person name="Baek S."/>
            <person name="Kim J.-H."/>
            <person name="Choi K."/>
            <person name="Kim G.-B."/>
            <person name="Cho A."/>
            <person name="Jang H."/>
            <person name="Shin C.-H."/>
            <person name="Yu H.-J."/>
            <person name="Mun J.-H."/>
        </authorList>
    </citation>
    <scope>NUCLEOTIDE SEQUENCE [LARGE SCALE GENOMIC DNA]</scope>
    <source>
        <strain evidence="3">cv. Jeju island</strain>
        <tissue evidence="2">Leaf</tissue>
    </source>
</reference>
<dbReference type="Proteomes" id="UP000250321">
    <property type="component" value="Unassembled WGS sequence"/>
</dbReference>
<accession>A0A314ZF47</accession>
<keyword evidence="1" id="KW-0812">Transmembrane</keyword>
<gene>
    <name evidence="2" type="ORF">Pyn_38195</name>
</gene>
<feature type="transmembrane region" description="Helical" evidence="1">
    <location>
        <begin position="6"/>
        <end position="25"/>
    </location>
</feature>
<keyword evidence="1" id="KW-0472">Membrane</keyword>